<dbReference type="PANTHER" id="PTHR24293">
    <property type="entry name" value="CYTOCHROME P450 FAMILY 46 SUBFAMILY A"/>
    <property type="match status" value="1"/>
</dbReference>
<dbReference type="Proteomes" id="UP000694523">
    <property type="component" value="Unplaced"/>
</dbReference>
<name>A0A8C6TP52_9GOBI</name>
<dbReference type="GO" id="GO:0005506">
    <property type="term" value="F:iron ion binding"/>
    <property type="evidence" value="ECO:0007669"/>
    <property type="project" value="InterPro"/>
</dbReference>
<dbReference type="GO" id="GO:0006707">
    <property type="term" value="P:cholesterol catabolic process"/>
    <property type="evidence" value="ECO:0007669"/>
    <property type="project" value="InterPro"/>
</dbReference>
<dbReference type="GO" id="GO:0020037">
    <property type="term" value="F:heme binding"/>
    <property type="evidence" value="ECO:0007669"/>
    <property type="project" value="InterPro"/>
</dbReference>
<accession>A0A8C6TP52</accession>
<dbReference type="PANTHER" id="PTHR24293:SF0">
    <property type="entry name" value="CYP46A1 PROTEIN-RELATED"/>
    <property type="match status" value="1"/>
</dbReference>
<evidence type="ECO:0000313" key="1">
    <source>
        <dbReference type="Ensembl" id="ENSNMLP00000023539.1"/>
    </source>
</evidence>
<sequence length="141" mass="15862">MEPSGTGYYVVCRPLATVSCLIISGHRPHTNPCLILHFPALPLSNSLCPRAMYDHIPGPPRDSFIFGHIGTFMKLTRDDDKLIFDQFLKWSEKYGPVYRLNFLHTVIICVTCPHATKVNWTGACAKFIHSCSCLFVNCAVF</sequence>
<reference evidence="1" key="1">
    <citation type="submission" date="2025-08" db="UniProtKB">
        <authorList>
            <consortium name="Ensembl"/>
        </authorList>
    </citation>
    <scope>IDENTIFICATION</scope>
</reference>
<dbReference type="GO" id="GO:0033781">
    <property type="term" value="F:cholesterol 24-hydroxylase activity"/>
    <property type="evidence" value="ECO:0007669"/>
    <property type="project" value="InterPro"/>
</dbReference>
<dbReference type="InterPro" id="IPR039983">
    <property type="entry name" value="CYP46A1"/>
</dbReference>
<dbReference type="InterPro" id="IPR036396">
    <property type="entry name" value="Cyt_P450_sf"/>
</dbReference>
<protein>
    <submittedName>
        <fullName evidence="1">Uncharacterized protein</fullName>
    </submittedName>
</protein>
<organism evidence="1 2">
    <name type="scientific">Neogobius melanostomus</name>
    <name type="common">round goby</name>
    <dbReference type="NCBI Taxonomy" id="47308"/>
    <lineage>
        <taxon>Eukaryota</taxon>
        <taxon>Metazoa</taxon>
        <taxon>Chordata</taxon>
        <taxon>Craniata</taxon>
        <taxon>Vertebrata</taxon>
        <taxon>Euteleostomi</taxon>
        <taxon>Actinopterygii</taxon>
        <taxon>Neopterygii</taxon>
        <taxon>Teleostei</taxon>
        <taxon>Neoteleostei</taxon>
        <taxon>Acanthomorphata</taxon>
        <taxon>Gobiaria</taxon>
        <taxon>Gobiiformes</taxon>
        <taxon>Gobioidei</taxon>
        <taxon>Gobiidae</taxon>
        <taxon>Benthophilinae</taxon>
        <taxon>Neogobiini</taxon>
        <taxon>Neogobius</taxon>
    </lineage>
</organism>
<dbReference type="AlphaFoldDB" id="A0A8C6TP52"/>
<evidence type="ECO:0000313" key="2">
    <source>
        <dbReference type="Proteomes" id="UP000694523"/>
    </source>
</evidence>
<proteinExistence type="predicted"/>
<keyword evidence="2" id="KW-1185">Reference proteome</keyword>
<dbReference type="Ensembl" id="ENSNMLT00000026338.1">
    <property type="protein sequence ID" value="ENSNMLP00000023539.1"/>
    <property type="gene ID" value="ENSNMLG00000015141.1"/>
</dbReference>
<dbReference type="Gene3D" id="1.10.630.10">
    <property type="entry name" value="Cytochrome P450"/>
    <property type="match status" value="1"/>
</dbReference>
<dbReference type="SUPFAM" id="SSF48264">
    <property type="entry name" value="Cytochrome P450"/>
    <property type="match status" value="1"/>
</dbReference>
<reference evidence="1" key="2">
    <citation type="submission" date="2025-09" db="UniProtKB">
        <authorList>
            <consortium name="Ensembl"/>
        </authorList>
    </citation>
    <scope>IDENTIFICATION</scope>
</reference>